<dbReference type="OrthoDB" id="116640at2157"/>
<organism evidence="3 4">
    <name type="scientific">Halorientalis persicus</name>
    <dbReference type="NCBI Taxonomy" id="1367881"/>
    <lineage>
        <taxon>Archaea</taxon>
        <taxon>Methanobacteriati</taxon>
        <taxon>Methanobacteriota</taxon>
        <taxon>Stenosarchaea group</taxon>
        <taxon>Halobacteria</taxon>
        <taxon>Halobacteriales</taxon>
        <taxon>Haloarculaceae</taxon>
        <taxon>Halorientalis</taxon>
    </lineage>
</organism>
<dbReference type="AlphaFoldDB" id="A0A1H8WKA1"/>
<dbReference type="InterPro" id="IPR036388">
    <property type="entry name" value="WH-like_DNA-bd_sf"/>
</dbReference>
<feature type="domain" description="HTH iclR-type" evidence="1">
    <location>
        <begin position="147"/>
        <end position="190"/>
    </location>
</feature>
<evidence type="ECO:0000259" key="1">
    <source>
        <dbReference type="Pfam" id="PF09339"/>
    </source>
</evidence>
<dbReference type="GO" id="GO:0006355">
    <property type="term" value="P:regulation of DNA-templated transcription"/>
    <property type="evidence" value="ECO:0007669"/>
    <property type="project" value="InterPro"/>
</dbReference>
<dbReference type="Pfam" id="PF09339">
    <property type="entry name" value="HTH_IclR"/>
    <property type="match status" value="1"/>
</dbReference>
<dbReference type="InterPro" id="IPR054588">
    <property type="entry name" value="Csa3_N"/>
</dbReference>
<dbReference type="Proteomes" id="UP000198775">
    <property type="component" value="Unassembled WGS sequence"/>
</dbReference>
<evidence type="ECO:0000313" key="3">
    <source>
        <dbReference type="EMBL" id="SEP27518.1"/>
    </source>
</evidence>
<sequence length="214" mass="23252">MRTYLSAIGFNSTSVTRPLLSHGIDTGDAVVLIRPDQEPDSRAEEAIGDVERLLQEIEPDIDLRTERISHNEFQTAVLECSDLIRAAEGERIVSLGGGARDVLLPLTIAAMTHVRLLSAALFFSDLDGTVQEWSLPRLTAHVQDTTLETLRAIATADGGSSIPELTETTGKSKSTITRHVTSLSDEDAIETWTDGKTKFAKVTLTGQLVLRELA</sequence>
<reference evidence="4" key="1">
    <citation type="submission" date="2016-10" db="EMBL/GenBank/DDBJ databases">
        <authorList>
            <person name="Varghese N."/>
            <person name="Submissions S."/>
        </authorList>
    </citation>
    <scope>NUCLEOTIDE SEQUENCE [LARGE SCALE GENOMIC DNA]</scope>
    <source>
        <strain evidence="4">IBRC-M 10043</strain>
    </source>
</reference>
<dbReference type="EMBL" id="FOCX01000061">
    <property type="protein sequence ID" value="SEP27518.1"/>
    <property type="molecule type" value="Genomic_DNA"/>
</dbReference>
<gene>
    <name evidence="3" type="ORF">SAMN05216388_10611</name>
</gene>
<dbReference type="SUPFAM" id="SSF46785">
    <property type="entry name" value="Winged helix' DNA-binding domain"/>
    <property type="match status" value="1"/>
</dbReference>
<name>A0A1H8WKA1_9EURY</name>
<dbReference type="Gene3D" id="1.10.10.10">
    <property type="entry name" value="Winged helix-like DNA-binding domain superfamily/Winged helix DNA-binding domain"/>
    <property type="match status" value="1"/>
</dbReference>
<dbReference type="GO" id="GO:0003677">
    <property type="term" value="F:DNA binding"/>
    <property type="evidence" value="ECO:0007669"/>
    <property type="project" value="InterPro"/>
</dbReference>
<dbReference type="RefSeq" id="WP_092664857.1">
    <property type="nucleotide sequence ID" value="NZ_FOCX01000061.1"/>
</dbReference>
<protein>
    <submittedName>
        <fullName evidence="3">CRISPR-associated protein Csa3</fullName>
    </submittedName>
</protein>
<dbReference type="NCBIfam" id="TIGR01884">
    <property type="entry name" value="cas_HTH"/>
    <property type="match status" value="1"/>
</dbReference>
<feature type="domain" description="Csa3 N-terminal" evidence="2">
    <location>
        <begin position="2"/>
        <end position="115"/>
    </location>
</feature>
<dbReference type="Pfam" id="PF22662">
    <property type="entry name" value="Csa3_N"/>
    <property type="match status" value="1"/>
</dbReference>
<keyword evidence="4" id="KW-1185">Reference proteome</keyword>
<evidence type="ECO:0000259" key="2">
    <source>
        <dbReference type="Pfam" id="PF22662"/>
    </source>
</evidence>
<dbReference type="InterPro" id="IPR005471">
    <property type="entry name" value="Tscrpt_reg_IclR_N"/>
</dbReference>
<evidence type="ECO:0000313" key="4">
    <source>
        <dbReference type="Proteomes" id="UP000198775"/>
    </source>
</evidence>
<proteinExistence type="predicted"/>
<dbReference type="Gene3D" id="3.40.50.11700">
    <property type="match status" value="1"/>
</dbReference>
<dbReference type="InterPro" id="IPR036390">
    <property type="entry name" value="WH_DNA-bd_sf"/>
</dbReference>
<accession>A0A1H8WKA1</accession>
<dbReference type="InterPro" id="IPR010163">
    <property type="entry name" value="Csa3"/>
</dbReference>